<dbReference type="Proteomes" id="UP000290602">
    <property type="component" value="Unassembled WGS sequence"/>
</dbReference>
<accession>A0A4Q0VI63</accession>
<reference evidence="1 2" key="1">
    <citation type="submission" date="2018-08" db="EMBL/GenBank/DDBJ databases">
        <title>Lactobacillus suantsai sp. nov., isolated from traditional fermented suan-tsai in Taiwan.</title>
        <authorList>
            <person name="Huang C.-H."/>
        </authorList>
    </citation>
    <scope>NUCLEOTIDE SEQUENCE [LARGE SCALE GENOMIC DNA]</scope>
    <source>
        <strain evidence="1 2">BCRC 12945</strain>
    </source>
</reference>
<name>A0A4Q0VI63_9LACO</name>
<gene>
    <name evidence="1" type="ORF">DXH47_04730</name>
</gene>
<proteinExistence type="predicted"/>
<keyword evidence="2" id="KW-1185">Reference proteome</keyword>
<sequence length="68" mass="7783">MNEQQVDRLCTVVAPKYGLTLTHEGTMITTVDGEPTSFEAAQYMPDQFIDFLTKIIATKMKADLWNWQ</sequence>
<evidence type="ECO:0000313" key="2">
    <source>
        <dbReference type="Proteomes" id="UP000290602"/>
    </source>
</evidence>
<dbReference type="OrthoDB" id="2317518at2"/>
<evidence type="ECO:0000313" key="1">
    <source>
        <dbReference type="EMBL" id="RXI79085.1"/>
    </source>
</evidence>
<protein>
    <submittedName>
        <fullName evidence="1">Uncharacterized protein</fullName>
    </submittedName>
</protein>
<dbReference type="AlphaFoldDB" id="A0A4Q0VI63"/>
<comment type="caution">
    <text evidence="1">The sequence shown here is derived from an EMBL/GenBank/DDBJ whole genome shotgun (WGS) entry which is preliminary data.</text>
</comment>
<dbReference type="RefSeq" id="WP_129032046.1">
    <property type="nucleotide sequence ID" value="NZ_CP059603.1"/>
</dbReference>
<dbReference type="EMBL" id="QXIL01000006">
    <property type="protein sequence ID" value="RXI79085.1"/>
    <property type="molecule type" value="Genomic_DNA"/>
</dbReference>
<organism evidence="1 2">
    <name type="scientific">Levilactobacillus suantsaii</name>
    <dbReference type="NCBI Taxonomy" id="2292255"/>
    <lineage>
        <taxon>Bacteria</taxon>
        <taxon>Bacillati</taxon>
        <taxon>Bacillota</taxon>
        <taxon>Bacilli</taxon>
        <taxon>Lactobacillales</taxon>
        <taxon>Lactobacillaceae</taxon>
        <taxon>Levilactobacillus</taxon>
    </lineage>
</organism>